<keyword evidence="9" id="KW-0325">Glycoprotein</keyword>
<evidence type="ECO:0000256" key="9">
    <source>
        <dbReference type="ARBA" id="ARBA00023180"/>
    </source>
</evidence>
<protein>
    <recommendedName>
        <fullName evidence="11">Ig-like domain-containing protein</fullName>
    </recommendedName>
</protein>
<keyword evidence="6" id="KW-0472">Membrane</keyword>
<keyword evidence="2" id="KW-1003">Cell membrane</keyword>
<dbReference type="InterPro" id="IPR051713">
    <property type="entry name" value="T-cell_Activation_Regulation"/>
</dbReference>
<keyword evidence="4" id="KW-0732">Signal</keyword>
<comment type="subcellular location">
    <subcellularLocation>
        <location evidence="1">Cell membrane</location>
        <topology evidence="1">Single-pass type I membrane protein</topology>
    </subcellularLocation>
</comment>
<dbReference type="Proteomes" id="UP000694397">
    <property type="component" value="Chromosome 16"/>
</dbReference>
<accession>A0A8C9RK74</accession>
<evidence type="ECO:0000256" key="10">
    <source>
        <dbReference type="ARBA" id="ARBA00023319"/>
    </source>
</evidence>
<proteinExistence type="predicted"/>
<dbReference type="InterPro" id="IPR007110">
    <property type="entry name" value="Ig-like_dom"/>
</dbReference>
<reference evidence="12" key="3">
    <citation type="submission" date="2025-09" db="UniProtKB">
        <authorList>
            <consortium name="Ensembl"/>
        </authorList>
    </citation>
    <scope>IDENTIFICATION</scope>
</reference>
<keyword evidence="8" id="KW-0675">Receptor</keyword>
<dbReference type="PANTHER" id="PTHR25466">
    <property type="entry name" value="T-LYMPHOCYTE ACTIVATION ANTIGEN"/>
    <property type="match status" value="1"/>
</dbReference>
<sequence length="249" mass="27508">MSWAPIPGCRRSTCLCLCPPTVFICPPLPLPVHVPLTVFLSCTPSAPTVDPVPVGDRVKLPCYAPINRQTEDSQLNVRWEKEGKVVLHLHSGSVTLGSGFENRVSVSKEDIRKGDLSLVFNTTLFSDHGSYRCFYNKEKTDNLTVSEGDSITLPLHSTEPVRVQFSSAGDQSTGVSVCVVEGGLPRCETQYKHRVSIQNGSLHLQQASPSDRGVYRVMDHRTNDIISIFSVDLIEGMKFLFVGIFKLNF</sequence>
<reference evidence="12" key="2">
    <citation type="submission" date="2025-08" db="UniProtKB">
        <authorList>
            <consortium name="Ensembl"/>
        </authorList>
    </citation>
    <scope>IDENTIFICATION</scope>
</reference>
<dbReference type="SMART" id="SM00406">
    <property type="entry name" value="IGv"/>
    <property type="match status" value="1"/>
</dbReference>
<evidence type="ECO:0000256" key="2">
    <source>
        <dbReference type="ARBA" id="ARBA00022475"/>
    </source>
</evidence>
<dbReference type="InterPro" id="IPR013783">
    <property type="entry name" value="Ig-like_fold"/>
</dbReference>
<dbReference type="Gene3D" id="2.60.40.10">
    <property type="entry name" value="Immunoglobulins"/>
    <property type="match status" value="2"/>
</dbReference>
<dbReference type="Pfam" id="PF07686">
    <property type="entry name" value="V-set"/>
    <property type="match status" value="1"/>
</dbReference>
<evidence type="ECO:0000256" key="4">
    <source>
        <dbReference type="ARBA" id="ARBA00022729"/>
    </source>
</evidence>
<dbReference type="GO" id="GO:0042130">
    <property type="term" value="P:negative regulation of T cell proliferation"/>
    <property type="evidence" value="ECO:0007669"/>
    <property type="project" value="TreeGrafter"/>
</dbReference>
<evidence type="ECO:0000259" key="11">
    <source>
        <dbReference type="PROSITE" id="PS50835"/>
    </source>
</evidence>
<keyword evidence="13" id="KW-1185">Reference proteome</keyword>
<evidence type="ECO:0000313" key="12">
    <source>
        <dbReference type="Ensembl" id="ENSSFOP00015015357.2"/>
    </source>
</evidence>
<dbReference type="GO" id="GO:0071222">
    <property type="term" value="P:cellular response to lipopolysaccharide"/>
    <property type="evidence" value="ECO:0007669"/>
    <property type="project" value="TreeGrafter"/>
</dbReference>
<dbReference type="InterPro" id="IPR013106">
    <property type="entry name" value="Ig_V-set"/>
</dbReference>
<evidence type="ECO:0000256" key="8">
    <source>
        <dbReference type="ARBA" id="ARBA00023170"/>
    </source>
</evidence>
<dbReference type="SUPFAM" id="SSF48726">
    <property type="entry name" value="Immunoglobulin"/>
    <property type="match status" value="2"/>
</dbReference>
<keyword evidence="7" id="KW-1015">Disulfide bond</keyword>
<organism evidence="12 13">
    <name type="scientific">Scleropages formosus</name>
    <name type="common">Asian bonytongue</name>
    <name type="synonym">Osteoglossum formosum</name>
    <dbReference type="NCBI Taxonomy" id="113540"/>
    <lineage>
        <taxon>Eukaryota</taxon>
        <taxon>Metazoa</taxon>
        <taxon>Chordata</taxon>
        <taxon>Craniata</taxon>
        <taxon>Vertebrata</taxon>
        <taxon>Euteleostomi</taxon>
        <taxon>Actinopterygii</taxon>
        <taxon>Neopterygii</taxon>
        <taxon>Teleostei</taxon>
        <taxon>Osteoglossocephala</taxon>
        <taxon>Osteoglossomorpha</taxon>
        <taxon>Osteoglossiformes</taxon>
        <taxon>Osteoglossidae</taxon>
        <taxon>Scleropages</taxon>
    </lineage>
</organism>
<reference evidence="12 13" key="1">
    <citation type="submission" date="2019-04" db="EMBL/GenBank/DDBJ databases">
        <authorList>
            <consortium name="Wellcome Sanger Institute Data Sharing"/>
        </authorList>
    </citation>
    <scope>NUCLEOTIDE SEQUENCE [LARGE SCALE GENOMIC DNA]</scope>
</reference>
<evidence type="ECO:0000256" key="6">
    <source>
        <dbReference type="ARBA" id="ARBA00023136"/>
    </source>
</evidence>
<dbReference type="GO" id="GO:0042102">
    <property type="term" value="P:positive regulation of T cell proliferation"/>
    <property type="evidence" value="ECO:0007669"/>
    <property type="project" value="TreeGrafter"/>
</dbReference>
<dbReference type="GO" id="GO:0009897">
    <property type="term" value="C:external side of plasma membrane"/>
    <property type="evidence" value="ECO:0007669"/>
    <property type="project" value="TreeGrafter"/>
</dbReference>
<dbReference type="OrthoDB" id="8925064at2759"/>
<dbReference type="GO" id="GO:0006955">
    <property type="term" value="P:immune response"/>
    <property type="evidence" value="ECO:0007669"/>
    <property type="project" value="TreeGrafter"/>
</dbReference>
<evidence type="ECO:0000256" key="7">
    <source>
        <dbReference type="ARBA" id="ARBA00023157"/>
    </source>
</evidence>
<name>A0A8C9RK74_SCLFO</name>
<dbReference type="PROSITE" id="PS50835">
    <property type="entry name" value="IG_LIKE"/>
    <property type="match status" value="1"/>
</dbReference>
<dbReference type="GO" id="GO:0007166">
    <property type="term" value="P:cell surface receptor signaling pathway"/>
    <property type="evidence" value="ECO:0007669"/>
    <property type="project" value="TreeGrafter"/>
</dbReference>
<evidence type="ECO:0000256" key="5">
    <source>
        <dbReference type="ARBA" id="ARBA00022989"/>
    </source>
</evidence>
<dbReference type="InterPro" id="IPR036179">
    <property type="entry name" value="Ig-like_dom_sf"/>
</dbReference>
<dbReference type="GeneTree" id="ENSGT01030000235063"/>
<keyword evidence="5" id="KW-1133">Transmembrane helix</keyword>
<keyword evidence="3" id="KW-0812">Transmembrane</keyword>
<dbReference type="Ensembl" id="ENSSFOT00015015539.2">
    <property type="protein sequence ID" value="ENSSFOP00015015357.2"/>
    <property type="gene ID" value="ENSSFOG00015009913.2"/>
</dbReference>
<feature type="domain" description="Ig-like" evidence="11">
    <location>
        <begin position="44"/>
        <end position="146"/>
    </location>
</feature>
<dbReference type="PANTHER" id="PTHR25466:SF9">
    <property type="entry name" value="FIBRONECTIN TYPE-III DOMAIN-CONTAINING PROTEIN"/>
    <property type="match status" value="1"/>
</dbReference>
<evidence type="ECO:0000256" key="1">
    <source>
        <dbReference type="ARBA" id="ARBA00004251"/>
    </source>
</evidence>
<keyword evidence="10" id="KW-0393">Immunoglobulin domain</keyword>
<evidence type="ECO:0000256" key="3">
    <source>
        <dbReference type="ARBA" id="ARBA00022692"/>
    </source>
</evidence>
<evidence type="ECO:0000313" key="13">
    <source>
        <dbReference type="Proteomes" id="UP000694397"/>
    </source>
</evidence>
<dbReference type="AlphaFoldDB" id="A0A8C9RK74"/>
<dbReference type="GO" id="GO:0031295">
    <property type="term" value="P:T cell costimulation"/>
    <property type="evidence" value="ECO:0007669"/>
    <property type="project" value="TreeGrafter"/>
</dbReference>